<evidence type="ECO:0000313" key="1">
    <source>
        <dbReference type="EMBL" id="JAD65691.1"/>
    </source>
</evidence>
<name>A0A0A9BQQ6_ARUDO</name>
<reference evidence="1" key="2">
    <citation type="journal article" date="2015" name="Data Brief">
        <title>Shoot transcriptome of the giant reed, Arundo donax.</title>
        <authorList>
            <person name="Barrero R.A."/>
            <person name="Guerrero F.D."/>
            <person name="Moolhuijzen P."/>
            <person name="Goolsby J.A."/>
            <person name="Tidwell J."/>
            <person name="Bellgard S.E."/>
            <person name="Bellgard M.I."/>
        </authorList>
    </citation>
    <scope>NUCLEOTIDE SEQUENCE</scope>
    <source>
        <tissue evidence="1">Shoot tissue taken approximately 20 cm above the soil surface</tissue>
    </source>
</reference>
<organism evidence="1">
    <name type="scientific">Arundo donax</name>
    <name type="common">Giant reed</name>
    <name type="synonym">Donax arundinaceus</name>
    <dbReference type="NCBI Taxonomy" id="35708"/>
    <lineage>
        <taxon>Eukaryota</taxon>
        <taxon>Viridiplantae</taxon>
        <taxon>Streptophyta</taxon>
        <taxon>Embryophyta</taxon>
        <taxon>Tracheophyta</taxon>
        <taxon>Spermatophyta</taxon>
        <taxon>Magnoliopsida</taxon>
        <taxon>Liliopsida</taxon>
        <taxon>Poales</taxon>
        <taxon>Poaceae</taxon>
        <taxon>PACMAD clade</taxon>
        <taxon>Arundinoideae</taxon>
        <taxon>Arundineae</taxon>
        <taxon>Arundo</taxon>
    </lineage>
</organism>
<accession>A0A0A9BQQ6</accession>
<sequence>MNDGVCLKKCYHLFCLFFLLIFLFYARSNVLIRHADT</sequence>
<reference evidence="1" key="1">
    <citation type="submission" date="2014-09" db="EMBL/GenBank/DDBJ databases">
        <authorList>
            <person name="Magalhaes I.L.F."/>
            <person name="Oliveira U."/>
            <person name="Santos F.R."/>
            <person name="Vidigal T.H.D.A."/>
            <person name="Brescovit A.D."/>
            <person name="Santos A.J."/>
        </authorList>
    </citation>
    <scope>NUCLEOTIDE SEQUENCE</scope>
    <source>
        <tissue evidence="1">Shoot tissue taken approximately 20 cm above the soil surface</tissue>
    </source>
</reference>
<dbReference type="AlphaFoldDB" id="A0A0A9BQQ6"/>
<proteinExistence type="predicted"/>
<dbReference type="EMBL" id="GBRH01232204">
    <property type="protein sequence ID" value="JAD65691.1"/>
    <property type="molecule type" value="Transcribed_RNA"/>
</dbReference>
<protein>
    <submittedName>
        <fullName evidence="1">Uncharacterized protein</fullName>
    </submittedName>
</protein>